<evidence type="ECO:0000313" key="3">
    <source>
        <dbReference type="EMBL" id="ABA87353.1"/>
    </source>
</evidence>
<dbReference type="InterPro" id="IPR050245">
    <property type="entry name" value="PrsA_foldase"/>
</dbReference>
<dbReference type="InterPro" id="IPR027304">
    <property type="entry name" value="Trigger_fact/SurA_dom_sf"/>
</dbReference>
<organism evidence="3 4">
    <name type="scientific">Syntrophotalea carbinolica (strain DSM 2380 / NBRC 103641 / GraBd1)</name>
    <name type="common">Pelobacter carbinolicus</name>
    <dbReference type="NCBI Taxonomy" id="338963"/>
    <lineage>
        <taxon>Bacteria</taxon>
        <taxon>Pseudomonadati</taxon>
        <taxon>Thermodesulfobacteriota</taxon>
        <taxon>Desulfuromonadia</taxon>
        <taxon>Desulfuromonadales</taxon>
        <taxon>Syntrophotaleaceae</taxon>
        <taxon>Syntrophotalea</taxon>
    </lineage>
</organism>
<evidence type="ECO:0000313" key="4">
    <source>
        <dbReference type="Proteomes" id="UP000002534"/>
    </source>
</evidence>
<dbReference type="PANTHER" id="PTHR47245:SF2">
    <property type="entry name" value="PEPTIDYL-PROLYL CIS-TRANS ISOMERASE HP_0175-RELATED"/>
    <property type="match status" value="1"/>
</dbReference>
<dbReference type="Gene3D" id="1.10.4030.10">
    <property type="entry name" value="Porin chaperone SurA, peptide-binding domain"/>
    <property type="match status" value="1"/>
</dbReference>
<dbReference type="SUPFAM" id="SSF109998">
    <property type="entry name" value="Triger factor/SurA peptide-binding domain-like"/>
    <property type="match status" value="1"/>
</dbReference>
<dbReference type="Pfam" id="PF13624">
    <property type="entry name" value="SurA_N_3"/>
    <property type="match status" value="1"/>
</dbReference>
<dbReference type="eggNOG" id="COG0760">
    <property type="taxonomic scope" value="Bacteria"/>
</dbReference>
<dbReference type="EMBL" id="CP000142">
    <property type="protein sequence ID" value="ABA87353.1"/>
    <property type="molecule type" value="Genomic_DNA"/>
</dbReference>
<keyword evidence="1" id="KW-0697">Rotamase</keyword>
<dbReference type="OrthoDB" id="14196at2"/>
<feature type="domain" description="PpiC" evidence="2">
    <location>
        <begin position="169"/>
        <end position="258"/>
    </location>
</feature>
<accession>Q3A8D9</accession>
<dbReference type="PANTHER" id="PTHR47245">
    <property type="entry name" value="PEPTIDYLPROLYL ISOMERASE"/>
    <property type="match status" value="1"/>
</dbReference>
<dbReference type="InterPro" id="IPR046357">
    <property type="entry name" value="PPIase_dom_sf"/>
</dbReference>
<name>Q3A8D9_SYNC1</name>
<sequence length="307" mass="35021">MPRCGLATIILLLLMLLPACKDQDRLPSQVLLRIDGRTVSLEQFQHDFAQILPRDRVLPKDEEQALRRSYLAQRIDHELLLAEATRRKLSVTPAELQQAIASHLDRYPSGDFERMLADQGLAVEDWQRLLQEQLLVEKVLALMVRDKVDIADEEINAYFAAHRQSFARPEQVKARQITVPDEAQGRQALEMLRQGTPFAEVARRCSISPDADQGGDMGTFARGEMPEAFDKAVFGLPAGRISDLTESDYGYHIFLVEQHLPARPPDLDTVRGEIVAQLRKQQEEQLYQDWLQSLRQEAAIEIDWTLM</sequence>
<dbReference type="Proteomes" id="UP000002534">
    <property type="component" value="Chromosome"/>
</dbReference>
<dbReference type="GO" id="GO:0003755">
    <property type="term" value="F:peptidyl-prolyl cis-trans isomerase activity"/>
    <property type="evidence" value="ECO:0007669"/>
    <property type="project" value="UniProtKB-KW"/>
</dbReference>
<dbReference type="Pfam" id="PF13145">
    <property type="entry name" value="Rotamase_2"/>
    <property type="match status" value="1"/>
</dbReference>
<dbReference type="KEGG" id="pca:Pcar_0090"/>
<dbReference type="Gene3D" id="3.10.50.40">
    <property type="match status" value="1"/>
</dbReference>
<dbReference type="RefSeq" id="WP_011339741.1">
    <property type="nucleotide sequence ID" value="NC_007498.2"/>
</dbReference>
<dbReference type="STRING" id="338963.Pcar_0090"/>
<keyword evidence="4" id="KW-1185">Reference proteome</keyword>
<keyword evidence="1 3" id="KW-0413">Isomerase</keyword>
<protein>
    <submittedName>
        <fullName evidence="3">Peptidylprolyl cis-trans isomerase, PpiC-type</fullName>
    </submittedName>
</protein>
<dbReference type="SUPFAM" id="SSF54534">
    <property type="entry name" value="FKBP-like"/>
    <property type="match status" value="1"/>
</dbReference>
<evidence type="ECO:0000256" key="1">
    <source>
        <dbReference type="PROSITE-ProRule" id="PRU00278"/>
    </source>
</evidence>
<dbReference type="HOGENOM" id="CLU_034646_5_0_7"/>
<proteinExistence type="predicted"/>
<dbReference type="PROSITE" id="PS50198">
    <property type="entry name" value="PPIC_PPIASE_2"/>
    <property type="match status" value="1"/>
</dbReference>
<dbReference type="InterPro" id="IPR000297">
    <property type="entry name" value="PPIase_PpiC"/>
</dbReference>
<evidence type="ECO:0000259" key="2">
    <source>
        <dbReference type="PROSITE" id="PS50198"/>
    </source>
</evidence>
<reference evidence="4" key="1">
    <citation type="submission" date="2005-10" db="EMBL/GenBank/DDBJ databases">
        <title>Complete sequence of Pelobacter carbinolicus DSM 2380.</title>
        <authorList>
            <person name="Copeland A."/>
            <person name="Lucas S."/>
            <person name="Lapidus A."/>
            <person name="Barry K."/>
            <person name="Detter J.C."/>
            <person name="Glavina T."/>
            <person name="Hammon N."/>
            <person name="Israni S."/>
            <person name="Pitluck S."/>
            <person name="Chertkov O."/>
            <person name="Schmutz J."/>
            <person name="Larimer F."/>
            <person name="Land M."/>
            <person name="Kyrpides N."/>
            <person name="Ivanova N."/>
            <person name="Richardson P."/>
        </authorList>
    </citation>
    <scope>NUCLEOTIDE SEQUENCE [LARGE SCALE GENOMIC DNA]</scope>
    <source>
        <strain evidence="4">DSM 2380 / NBRC 103641 / GraBd1</strain>
    </source>
</reference>
<reference evidence="3 4" key="2">
    <citation type="journal article" date="2012" name="BMC Genomics">
        <title>The genome of Pelobacter carbinolicus reveals surprising metabolic capabilities and physiological features.</title>
        <authorList>
            <person name="Aklujkar M."/>
            <person name="Haveman S.A."/>
            <person name="Didonato R.Jr."/>
            <person name="Chertkov O."/>
            <person name="Han C.S."/>
            <person name="Land M.L."/>
            <person name="Brown P."/>
            <person name="Lovley D.R."/>
        </authorList>
    </citation>
    <scope>NUCLEOTIDE SEQUENCE [LARGE SCALE GENOMIC DNA]</scope>
    <source>
        <strain evidence="4">DSM 2380 / NBRC 103641 / GraBd1</strain>
    </source>
</reference>
<dbReference type="AlphaFoldDB" id="Q3A8D9"/>
<gene>
    <name evidence="3" type="ordered locus">Pcar_0090</name>
</gene>